<dbReference type="AlphaFoldDB" id="A0A699KS94"/>
<dbReference type="EMBL" id="BKCJ010539080">
    <property type="protein sequence ID" value="GFB03974.1"/>
    <property type="molecule type" value="Genomic_DNA"/>
</dbReference>
<organism evidence="2">
    <name type="scientific">Tanacetum cinerariifolium</name>
    <name type="common">Dalmatian daisy</name>
    <name type="synonym">Chrysanthemum cinerariifolium</name>
    <dbReference type="NCBI Taxonomy" id="118510"/>
    <lineage>
        <taxon>Eukaryota</taxon>
        <taxon>Viridiplantae</taxon>
        <taxon>Streptophyta</taxon>
        <taxon>Embryophyta</taxon>
        <taxon>Tracheophyta</taxon>
        <taxon>Spermatophyta</taxon>
        <taxon>Magnoliopsida</taxon>
        <taxon>eudicotyledons</taxon>
        <taxon>Gunneridae</taxon>
        <taxon>Pentapetalae</taxon>
        <taxon>asterids</taxon>
        <taxon>campanulids</taxon>
        <taxon>Asterales</taxon>
        <taxon>Asteraceae</taxon>
        <taxon>Asteroideae</taxon>
        <taxon>Anthemideae</taxon>
        <taxon>Anthemidinae</taxon>
        <taxon>Tanacetum</taxon>
    </lineage>
</organism>
<sequence>MPDFIEDEEEEKDSEYGSIEEGLYYENVDKQEENGCNSKDPFNIYGLRNKEQKNLNDGPKSTDTMKYPPGFTLMTNANSQSNDLKGVGKEVDETLKNDQEEKQNSEENRFLTNGKVVIMGDFNEVRTPAERYGSIFNVQGVNAFNSFISST</sequence>
<proteinExistence type="predicted"/>
<evidence type="ECO:0000313" key="2">
    <source>
        <dbReference type="EMBL" id="GFB03974.1"/>
    </source>
</evidence>
<keyword evidence="2" id="KW-0695">RNA-directed DNA polymerase</keyword>
<feature type="non-terminal residue" evidence="2">
    <location>
        <position position="151"/>
    </location>
</feature>
<feature type="region of interest" description="Disordered" evidence="1">
    <location>
        <begin position="1"/>
        <end position="20"/>
    </location>
</feature>
<reference evidence="2" key="1">
    <citation type="journal article" date="2019" name="Sci. Rep.">
        <title>Draft genome of Tanacetum cinerariifolium, the natural source of mosquito coil.</title>
        <authorList>
            <person name="Yamashiro T."/>
            <person name="Shiraishi A."/>
            <person name="Satake H."/>
            <person name="Nakayama K."/>
        </authorList>
    </citation>
    <scope>NUCLEOTIDE SEQUENCE</scope>
</reference>
<keyword evidence="2" id="KW-0548">Nucleotidyltransferase</keyword>
<comment type="caution">
    <text evidence="2">The sequence shown here is derived from an EMBL/GenBank/DDBJ whole genome shotgun (WGS) entry which is preliminary data.</text>
</comment>
<evidence type="ECO:0000256" key="1">
    <source>
        <dbReference type="SAM" id="MobiDB-lite"/>
    </source>
</evidence>
<protein>
    <submittedName>
        <fullName evidence="2">RNA-directed DNA polymerase, eukaryota</fullName>
    </submittedName>
</protein>
<feature type="compositionally biased region" description="Acidic residues" evidence="1">
    <location>
        <begin position="1"/>
        <end position="13"/>
    </location>
</feature>
<dbReference type="GO" id="GO:0003964">
    <property type="term" value="F:RNA-directed DNA polymerase activity"/>
    <property type="evidence" value="ECO:0007669"/>
    <property type="project" value="UniProtKB-KW"/>
</dbReference>
<name>A0A699KS94_TANCI</name>
<gene>
    <name evidence="2" type="ORF">Tci_675945</name>
</gene>
<keyword evidence="2" id="KW-0808">Transferase</keyword>
<accession>A0A699KS94</accession>